<dbReference type="GO" id="GO:0071555">
    <property type="term" value="P:cell wall organization"/>
    <property type="evidence" value="ECO:0007669"/>
    <property type="project" value="UniProtKB-KW"/>
</dbReference>
<evidence type="ECO:0000256" key="3">
    <source>
        <dbReference type="ARBA" id="ARBA00022618"/>
    </source>
</evidence>
<dbReference type="PANTHER" id="PTHR43024">
    <property type="entry name" value="UDP-N-ACETYLMURAMOYL-TRIPEPTIDE--D-ALANYL-D-ALANINE LIGASE"/>
    <property type="match status" value="1"/>
</dbReference>
<evidence type="ECO:0000256" key="5">
    <source>
        <dbReference type="ARBA" id="ARBA00022840"/>
    </source>
</evidence>
<dbReference type="GO" id="GO:0051301">
    <property type="term" value="P:cell division"/>
    <property type="evidence" value="ECO:0007669"/>
    <property type="project" value="UniProtKB-KW"/>
</dbReference>
<feature type="domain" description="Mur ligase C-terminal" evidence="13">
    <location>
        <begin position="315"/>
        <end position="440"/>
    </location>
</feature>
<dbReference type="SUPFAM" id="SSF53244">
    <property type="entry name" value="MurD-like peptide ligases, peptide-binding domain"/>
    <property type="match status" value="1"/>
</dbReference>
<keyword evidence="1 10" id="KW-0963">Cytoplasm</keyword>
<organism evidence="15 16">
    <name type="scientific">Gemella haemolysans</name>
    <dbReference type="NCBI Taxonomy" id="1379"/>
    <lineage>
        <taxon>Bacteria</taxon>
        <taxon>Bacillati</taxon>
        <taxon>Bacillota</taxon>
        <taxon>Bacilli</taxon>
        <taxon>Bacillales</taxon>
        <taxon>Gemellaceae</taxon>
        <taxon>Gemella</taxon>
    </lineage>
</organism>
<evidence type="ECO:0000256" key="4">
    <source>
        <dbReference type="ARBA" id="ARBA00022741"/>
    </source>
</evidence>
<dbReference type="STRING" id="1379.HMPREF3186_01723"/>
<dbReference type="InterPro" id="IPR051046">
    <property type="entry name" value="MurCDEF_CellWall_CoF430Synth"/>
</dbReference>
<evidence type="ECO:0000259" key="12">
    <source>
        <dbReference type="Pfam" id="PF01225"/>
    </source>
</evidence>
<evidence type="ECO:0000256" key="2">
    <source>
        <dbReference type="ARBA" id="ARBA00022598"/>
    </source>
</evidence>
<keyword evidence="4 10" id="KW-0547">Nucleotide-binding</keyword>
<dbReference type="InterPro" id="IPR036615">
    <property type="entry name" value="Mur_ligase_C_dom_sf"/>
</dbReference>
<proteinExistence type="inferred from homology"/>
<name>A0A133ZQ39_9BACL</name>
<keyword evidence="7 10" id="KW-0573">Peptidoglycan synthesis</keyword>
<evidence type="ECO:0000259" key="14">
    <source>
        <dbReference type="Pfam" id="PF08245"/>
    </source>
</evidence>
<keyword evidence="9 10" id="KW-0961">Cell wall biogenesis/degradation</keyword>
<dbReference type="InterPro" id="IPR035911">
    <property type="entry name" value="MurE/MurF_N"/>
</dbReference>
<feature type="domain" description="Mur ligase central" evidence="14">
    <location>
        <begin position="107"/>
        <end position="291"/>
    </location>
</feature>
<dbReference type="InterPro" id="IPR000713">
    <property type="entry name" value="Mur_ligase_N"/>
</dbReference>
<evidence type="ECO:0000313" key="16">
    <source>
        <dbReference type="Proteomes" id="UP000070355"/>
    </source>
</evidence>
<dbReference type="EMBL" id="LSDC01000125">
    <property type="protein sequence ID" value="KXB57538.1"/>
    <property type="molecule type" value="Genomic_DNA"/>
</dbReference>
<comment type="pathway">
    <text evidence="10 11">Cell wall biogenesis; peptidoglycan biosynthesis.</text>
</comment>
<dbReference type="Proteomes" id="UP000070355">
    <property type="component" value="Unassembled WGS sequence"/>
</dbReference>
<dbReference type="InterPro" id="IPR005863">
    <property type="entry name" value="UDP-N-AcMur_synth"/>
</dbReference>
<dbReference type="NCBIfam" id="TIGR01143">
    <property type="entry name" value="murF"/>
    <property type="match status" value="1"/>
</dbReference>
<keyword evidence="2 10" id="KW-0436">Ligase</keyword>
<sequence>MKYLVKDLEKILNAKKVNITSNVEITGIAIDSRKVKQGDLFIPFLGENVDGHNYIESAFEKGAAASLSLKDDFVSDNNIIYVDDSYEAIQTLAKHYLESLNAKTIAITGSNGKTTTKDIITSVLSTKYKVHKTQGNFNNELGVPITILAAPEDSEILVLEMGADGFGQLNFLSKLVEPDYTVITNIGESHIEFFKSREGIAKAKFEITNGMKKDGYFVYNGDEVLLKTLVDSSEINATSCGENSYNDIILESYTITRDKIDFKLNISDEQYFTKLKGKHNLYNIMFATAIASKIGLTNEEIRKAIENTVKITGMRLQSIPYREDSLIINDAYNASPTSMKAGVDVVSSYDDFDYKTLVLGSMFELGPNEVSYHGEVGEYISENTNDIDLVISVGELAENITKQIKNDKIKTLHFPTTAEVSEYLKNNKHKNEVILFKASRSMKLETIIDEITK</sequence>
<dbReference type="UniPathway" id="UPA00219"/>
<evidence type="ECO:0000256" key="7">
    <source>
        <dbReference type="ARBA" id="ARBA00022984"/>
    </source>
</evidence>
<dbReference type="RefSeq" id="WP_060914761.1">
    <property type="nucleotide sequence ID" value="NZ_KQ959993.1"/>
</dbReference>
<dbReference type="Pfam" id="PF02875">
    <property type="entry name" value="Mur_ligase_C"/>
    <property type="match status" value="1"/>
</dbReference>
<dbReference type="OrthoDB" id="9801978at2"/>
<dbReference type="Gene3D" id="3.90.190.20">
    <property type="entry name" value="Mur ligase, C-terminal domain"/>
    <property type="match status" value="1"/>
</dbReference>
<comment type="catalytic activity">
    <reaction evidence="10 11">
        <text>D-alanyl-D-alanine + UDP-N-acetyl-alpha-D-muramoyl-L-alanyl-gamma-D-glutamyl-meso-2,6-diaminopimelate + ATP = UDP-N-acetyl-alpha-D-muramoyl-L-alanyl-gamma-D-glutamyl-meso-2,6-diaminopimeloyl-D-alanyl-D-alanine + ADP + phosphate + H(+)</text>
        <dbReference type="Rhea" id="RHEA:28374"/>
        <dbReference type="ChEBI" id="CHEBI:15378"/>
        <dbReference type="ChEBI" id="CHEBI:30616"/>
        <dbReference type="ChEBI" id="CHEBI:43474"/>
        <dbReference type="ChEBI" id="CHEBI:57822"/>
        <dbReference type="ChEBI" id="CHEBI:61386"/>
        <dbReference type="ChEBI" id="CHEBI:83905"/>
        <dbReference type="ChEBI" id="CHEBI:456216"/>
        <dbReference type="EC" id="6.3.2.10"/>
    </reaction>
</comment>
<evidence type="ECO:0000256" key="9">
    <source>
        <dbReference type="ARBA" id="ARBA00023316"/>
    </source>
</evidence>
<dbReference type="HAMAP" id="MF_02019">
    <property type="entry name" value="MurF"/>
    <property type="match status" value="1"/>
</dbReference>
<dbReference type="Pfam" id="PF08245">
    <property type="entry name" value="Mur_ligase_M"/>
    <property type="match status" value="1"/>
</dbReference>
<dbReference type="SUPFAM" id="SSF63418">
    <property type="entry name" value="MurE/MurF N-terminal domain"/>
    <property type="match status" value="1"/>
</dbReference>
<evidence type="ECO:0000256" key="8">
    <source>
        <dbReference type="ARBA" id="ARBA00023306"/>
    </source>
</evidence>
<keyword evidence="3 10" id="KW-0132">Cell division</keyword>
<comment type="function">
    <text evidence="10 11">Involved in cell wall formation. Catalyzes the final step in the synthesis of UDP-N-acetylmuramoyl-pentapeptide, the precursor of murein.</text>
</comment>
<dbReference type="PATRIC" id="fig|1379.3.peg.1714"/>
<keyword evidence="8 10" id="KW-0131">Cell cycle</keyword>
<dbReference type="AlphaFoldDB" id="A0A133ZQ39"/>
<keyword evidence="6 10" id="KW-0133">Cell shape</keyword>
<feature type="binding site" evidence="10">
    <location>
        <begin position="109"/>
        <end position="115"/>
    </location>
    <ligand>
        <name>ATP</name>
        <dbReference type="ChEBI" id="CHEBI:30616"/>
    </ligand>
</feature>
<dbReference type="Gene3D" id="3.40.1190.10">
    <property type="entry name" value="Mur-like, catalytic domain"/>
    <property type="match status" value="1"/>
</dbReference>
<dbReference type="SUPFAM" id="SSF53623">
    <property type="entry name" value="MurD-like peptide ligases, catalytic domain"/>
    <property type="match status" value="1"/>
</dbReference>
<keyword evidence="5 10" id="KW-0067">ATP-binding</keyword>
<dbReference type="GO" id="GO:0009252">
    <property type="term" value="P:peptidoglycan biosynthetic process"/>
    <property type="evidence" value="ECO:0007669"/>
    <property type="project" value="UniProtKB-UniRule"/>
</dbReference>
<comment type="similarity">
    <text evidence="10">Belongs to the MurCDEF family. MurF subfamily.</text>
</comment>
<dbReference type="GO" id="GO:0005737">
    <property type="term" value="C:cytoplasm"/>
    <property type="evidence" value="ECO:0007669"/>
    <property type="project" value="UniProtKB-SubCell"/>
</dbReference>
<evidence type="ECO:0000256" key="10">
    <source>
        <dbReference type="HAMAP-Rule" id="MF_02019"/>
    </source>
</evidence>
<dbReference type="GO" id="GO:0005524">
    <property type="term" value="F:ATP binding"/>
    <property type="evidence" value="ECO:0007669"/>
    <property type="project" value="UniProtKB-UniRule"/>
</dbReference>
<evidence type="ECO:0000313" key="15">
    <source>
        <dbReference type="EMBL" id="KXB57538.1"/>
    </source>
</evidence>
<evidence type="ECO:0000256" key="1">
    <source>
        <dbReference type="ARBA" id="ARBA00022490"/>
    </source>
</evidence>
<dbReference type="InterPro" id="IPR013221">
    <property type="entry name" value="Mur_ligase_cen"/>
</dbReference>
<reference evidence="16" key="1">
    <citation type="submission" date="2016-01" db="EMBL/GenBank/DDBJ databases">
        <authorList>
            <person name="Mitreva M."/>
            <person name="Pepin K.H."/>
            <person name="Mihindukulasuriya K.A."/>
            <person name="Fulton R."/>
            <person name="Fronick C."/>
            <person name="O'Laughlin M."/>
            <person name="Miner T."/>
            <person name="Herter B."/>
            <person name="Rosa B.A."/>
            <person name="Cordes M."/>
            <person name="Tomlinson C."/>
            <person name="Wollam A."/>
            <person name="Palsikar V.B."/>
            <person name="Mardis E.R."/>
            <person name="Wilson R.K."/>
        </authorList>
    </citation>
    <scope>NUCLEOTIDE SEQUENCE [LARGE SCALE GENOMIC DNA]</scope>
    <source>
        <strain evidence="16">DNF01167</strain>
    </source>
</reference>
<dbReference type="Gene3D" id="3.40.1390.10">
    <property type="entry name" value="MurE/MurF, N-terminal domain"/>
    <property type="match status" value="1"/>
</dbReference>
<evidence type="ECO:0000256" key="11">
    <source>
        <dbReference type="RuleBase" id="RU004136"/>
    </source>
</evidence>
<feature type="domain" description="Mur ligase N-terminal catalytic" evidence="12">
    <location>
        <begin position="24"/>
        <end position="74"/>
    </location>
</feature>
<accession>A0A133ZQ39</accession>
<dbReference type="InterPro" id="IPR036565">
    <property type="entry name" value="Mur-like_cat_sf"/>
</dbReference>
<dbReference type="GO" id="GO:0047480">
    <property type="term" value="F:UDP-N-acetylmuramoyl-tripeptide-D-alanyl-D-alanine ligase activity"/>
    <property type="evidence" value="ECO:0007669"/>
    <property type="project" value="UniProtKB-UniRule"/>
</dbReference>
<protein>
    <recommendedName>
        <fullName evidence="10 11">UDP-N-acetylmuramoyl-tripeptide--D-alanyl-D-alanine ligase</fullName>
        <ecNumber evidence="10 11">6.3.2.10</ecNumber>
    </recommendedName>
    <alternativeName>
        <fullName evidence="10">D-alanyl-D-alanine-adding enzyme</fullName>
    </alternativeName>
</protein>
<dbReference type="Pfam" id="PF01225">
    <property type="entry name" value="Mur_ligase"/>
    <property type="match status" value="1"/>
</dbReference>
<gene>
    <name evidence="10" type="primary">murF</name>
    <name evidence="15" type="ORF">HMPREF3186_01723</name>
</gene>
<evidence type="ECO:0000256" key="6">
    <source>
        <dbReference type="ARBA" id="ARBA00022960"/>
    </source>
</evidence>
<evidence type="ECO:0000259" key="13">
    <source>
        <dbReference type="Pfam" id="PF02875"/>
    </source>
</evidence>
<dbReference type="EC" id="6.3.2.10" evidence="10 11"/>
<dbReference type="GO" id="GO:0008766">
    <property type="term" value="F:UDP-N-acetylmuramoylalanyl-D-glutamyl-2,6-diaminopimelate-D-alanyl-D-alanine ligase activity"/>
    <property type="evidence" value="ECO:0007669"/>
    <property type="project" value="RHEA"/>
</dbReference>
<dbReference type="GO" id="GO:0008360">
    <property type="term" value="P:regulation of cell shape"/>
    <property type="evidence" value="ECO:0007669"/>
    <property type="project" value="UniProtKB-KW"/>
</dbReference>
<dbReference type="PANTHER" id="PTHR43024:SF1">
    <property type="entry name" value="UDP-N-ACETYLMURAMOYL-TRIPEPTIDE--D-ALANYL-D-ALANINE LIGASE"/>
    <property type="match status" value="1"/>
</dbReference>
<comment type="caution">
    <text evidence="15">The sequence shown here is derived from an EMBL/GenBank/DDBJ whole genome shotgun (WGS) entry which is preliminary data.</text>
</comment>
<dbReference type="InterPro" id="IPR004101">
    <property type="entry name" value="Mur_ligase_C"/>
</dbReference>
<comment type="subcellular location">
    <subcellularLocation>
        <location evidence="10 11">Cytoplasm</location>
    </subcellularLocation>
</comment>